<dbReference type="KEGG" id="slp:Slip_0276"/>
<dbReference type="PIRSF" id="PIRSF005572">
    <property type="entry name" value="NifS"/>
    <property type="match status" value="1"/>
</dbReference>
<evidence type="ECO:0000256" key="2">
    <source>
        <dbReference type="ARBA" id="ARBA00010447"/>
    </source>
</evidence>
<evidence type="ECO:0000256" key="1">
    <source>
        <dbReference type="ARBA" id="ARBA00001933"/>
    </source>
</evidence>
<accession>D7CJU9</accession>
<reference evidence="9 10" key="2">
    <citation type="journal article" date="2010" name="Stand. Genomic Sci.">
        <title>Complete genome sequence of Syntrophothermus lipocalidus type strain (TGB-C1).</title>
        <authorList>
            <person name="Djao O.D."/>
            <person name="Zhang X."/>
            <person name="Lucas S."/>
            <person name="Lapidus A."/>
            <person name="Del Rio T.G."/>
            <person name="Nolan M."/>
            <person name="Tice H."/>
            <person name="Cheng J.F."/>
            <person name="Han C."/>
            <person name="Tapia R."/>
            <person name="Goodwin L."/>
            <person name="Pitluck S."/>
            <person name="Liolios K."/>
            <person name="Ivanova N."/>
            <person name="Mavromatis K."/>
            <person name="Mikhailova N."/>
            <person name="Ovchinnikova G."/>
            <person name="Pati A."/>
            <person name="Brambilla E."/>
            <person name="Chen A."/>
            <person name="Palaniappan K."/>
            <person name="Land M."/>
            <person name="Hauser L."/>
            <person name="Chang Y.J."/>
            <person name="Jeffries C.D."/>
            <person name="Rohde M."/>
            <person name="Sikorski J."/>
            <person name="Spring S."/>
            <person name="Goker M."/>
            <person name="Detter J.C."/>
            <person name="Woyke T."/>
            <person name="Bristow J."/>
            <person name="Eisen J.A."/>
            <person name="Markowitz V."/>
            <person name="Hugenholtz P."/>
            <person name="Kyrpides N.C."/>
            <person name="Klenk H.P."/>
        </authorList>
    </citation>
    <scope>NUCLEOTIDE SEQUENCE [LARGE SCALE GENOMIC DNA]</scope>
    <source>
        <strain evidence="10">DSM 12680 / TGB-C1</strain>
    </source>
</reference>
<evidence type="ECO:0000313" key="10">
    <source>
        <dbReference type="Proteomes" id="UP000000378"/>
    </source>
</evidence>
<evidence type="ECO:0000256" key="5">
    <source>
        <dbReference type="ARBA" id="ARBA00022898"/>
    </source>
</evidence>
<dbReference type="Gene3D" id="3.90.1150.10">
    <property type="entry name" value="Aspartate Aminotransferase, domain 1"/>
    <property type="match status" value="1"/>
</dbReference>
<evidence type="ECO:0000313" key="9">
    <source>
        <dbReference type="EMBL" id="ADI01063.1"/>
    </source>
</evidence>
<dbReference type="RefSeq" id="WP_013174465.1">
    <property type="nucleotide sequence ID" value="NC_014220.1"/>
</dbReference>
<comment type="cofactor">
    <cofactor evidence="1 7">
        <name>pyridoxal 5'-phosphate</name>
        <dbReference type="ChEBI" id="CHEBI:597326"/>
    </cofactor>
</comment>
<dbReference type="Proteomes" id="UP000000378">
    <property type="component" value="Chromosome"/>
</dbReference>
<keyword evidence="4" id="KW-0808">Transferase</keyword>
<sequence length="383" mass="41206">MRVIYLDNAATSYPKPESVYEAVDRFNRYQGGNPGRGASSKTLAAGSVLMEAREALAKLFNVKESSHIAFTLNVTEALNVGLKGILEPGDHVITTSMEHNAVARPLHVLRKKGVEWTAVPCHPDGSLDPEEVKKAIQPNTRMICVLHASNLTGTIMPIDELGRIAKNNGIIFLVDSAQTAGVLSIDVEAQNIDILCFTGHKALLGPQGTGGIYVRPGLLITPLKEGGTGSKSEFLEQPEMMPDLLESGTPNTPGTAGLLAGVNFVMSQGLERIREHEQKLTEMLISGLKEIPGVELYGPEHAASRTAVVPFNIENVDCGEVSLILDQKYGIVTRSGLHCAPLAHGTVGTLKKGAVRMSLGYFTSVDDVETVIKAVYEIARERY</sequence>
<dbReference type="InterPro" id="IPR016454">
    <property type="entry name" value="Cysteine_dSase"/>
</dbReference>
<keyword evidence="10" id="KW-1185">Reference proteome</keyword>
<dbReference type="STRING" id="643648.Slip_0276"/>
<dbReference type="PANTHER" id="PTHR43586:SF4">
    <property type="entry name" value="ISOPENICILLIN N EPIMERASE"/>
    <property type="match status" value="1"/>
</dbReference>
<gene>
    <name evidence="9" type="ordered locus">Slip_0276</name>
</gene>
<protein>
    <recommendedName>
        <fullName evidence="3">cysteine desulfurase</fullName>
        <ecNumber evidence="3">2.8.1.7</ecNumber>
    </recommendedName>
</protein>
<feature type="domain" description="Aminotransferase class V" evidence="8">
    <location>
        <begin position="4"/>
        <end position="370"/>
    </location>
</feature>
<dbReference type="EMBL" id="CP002048">
    <property type="protein sequence ID" value="ADI01063.1"/>
    <property type="molecule type" value="Genomic_DNA"/>
</dbReference>
<comment type="similarity">
    <text evidence="2">Belongs to the class-V pyridoxal-phosphate-dependent aminotransferase family. Csd subfamily.</text>
</comment>
<dbReference type="HOGENOM" id="CLU_003433_2_4_9"/>
<dbReference type="eggNOG" id="COG0520">
    <property type="taxonomic scope" value="Bacteria"/>
</dbReference>
<dbReference type="AlphaFoldDB" id="D7CJU9"/>
<dbReference type="InterPro" id="IPR015421">
    <property type="entry name" value="PyrdxlP-dep_Trfase_major"/>
</dbReference>
<dbReference type="GO" id="GO:0031071">
    <property type="term" value="F:cysteine desulfurase activity"/>
    <property type="evidence" value="ECO:0007669"/>
    <property type="project" value="UniProtKB-EC"/>
</dbReference>
<dbReference type="CDD" id="cd06453">
    <property type="entry name" value="SufS_like"/>
    <property type="match status" value="1"/>
</dbReference>
<dbReference type="InterPro" id="IPR010970">
    <property type="entry name" value="Cys_dSase_SufS"/>
</dbReference>
<dbReference type="InterPro" id="IPR000192">
    <property type="entry name" value="Aminotrans_V_dom"/>
</dbReference>
<name>D7CJU9_SYNLT</name>
<evidence type="ECO:0000259" key="8">
    <source>
        <dbReference type="Pfam" id="PF00266"/>
    </source>
</evidence>
<comment type="catalytic activity">
    <reaction evidence="6">
        <text>(sulfur carrier)-H + L-cysteine = (sulfur carrier)-SH + L-alanine</text>
        <dbReference type="Rhea" id="RHEA:43892"/>
        <dbReference type="Rhea" id="RHEA-COMP:14737"/>
        <dbReference type="Rhea" id="RHEA-COMP:14739"/>
        <dbReference type="ChEBI" id="CHEBI:29917"/>
        <dbReference type="ChEBI" id="CHEBI:35235"/>
        <dbReference type="ChEBI" id="CHEBI:57972"/>
        <dbReference type="ChEBI" id="CHEBI:64428"/>
        <dbReference type="EC" id="2.8.1.7"/>
    </reaction>
</comment>
<dbReference type="Pfam" id="PF00266">
    <property type="entry name" value="Aminotran_5"/>
    <property type="match status" value="1"/>
</dbReference>
<proteinExistence type="inferred from homology"/>
<dbReference type="InterPro" id="IPR020578">
    <property type="entry name" value="Aminotrans_V_PyrdxlP_BS"/>
</dbReference>
<dbReference type="GO" id="GO:0030170">
    <property type="term" value="F:pyridoxal phosphate binding"/>
    <property type="evidence" value="ECO:0007669"/>
    <property type="project" value="InterPro"/>
</dbReference>
<dbReference type="PROSITE" id="PS00595">
    <property type="entry name" value="AA_TRANSFER_CLASS_5"/>
    <property type="match status" value="1"/>
</dbReference>
<evidence type="ECO:0000256" key="7">
    <source>
        <dbReference type="RuleBase" id="RU004504"/>
    </source>
</evidence>
<organism evidence="9 10">
    <name type="scientific">Syntrophothermus lipocalidus (strain DSM 12680 / TGB-C1)</name>
    <dbReference type="NCBI Taxonomy" id="643648"/>
    <lineage>
        <taxon>Bacteria</taxon>
        <taxon>Bacillati</taxon>
        <taxon>Bacillota</taxon>
        <taxon>Clostridia</taxon>
        <taxon>Eubacteriales</taxon>
        <taxon>Syntrophomonadaceae</taxon>
        <taxon>Syntrophothermus</taxon>
    </lineage>
</organism>
<dbReference type="InterPro" id="IPR015424">
    <property type="entry name" value="PyrdxlP-dep_Trfase"/>
</dbReference>
<dbReference type="NCBIfam" id="TIGR01977">
    <property type="entry name" value="am_tr_V_EF2568"/>
    <property type="match status" value="1"/>
</dbReference>
<dbReference type="EC" id="2.8.1.7" evidence="3"/>
<dbReference type="PANTHER" id="PTHR43586">
    <property type="entry name" value="CYSTEINE DESULFURASE"/>
    <property type="match status" value="1"/>
</dbReference>
<reference evidence="10" key="1">
    <citation type="journal article" date="2010" name="Stand. Genomic Sci.">
        <title>Complete genome sequence of Syntrophothermus lipocalidus type strain (TGB-C1T).</title>
        <authorList>
            <consortium name="US DOE Joint Genome Institute (JGI-PGF)"/>
            <person name="Djao O."/>
            <person name="Zhang X."/>
            <person name="Lucas S."/>
            <person name="Lapidus A."/>
            <person name="Glavina Del Rio T."/>
            <person name="Nolan M."/>
            <person name="Tice H."/>
            <person name="Cheng J."/>
            <person name="Han C."/>
            <person name="Tapia R."/>
            <person name="Goodwin L."/>
            <person name="Pitluck S."/>
            <person name="Liolios K."/>
            <person name="Ivanova N."/>
            <person name="Mavromatis K."/>
            <person name="Mikhailova N."/>
            <person name="Ovchinnikova G."/>
            <person name="Pati A."/>
            <person name="Brambilla E."/>
            <person name="Chen A."/>
            <person name="Palaniappan K."/>
            <person name="Land M."/>
            <person name="Hauser L."/>
            <person name="Chang Y."/>
            <person name="Jeffries C."/>
            <person name="Rohde M."/>
            <person name="Sikorski J."/>
            <person name="Spring S."/>
            <person name="Goker M."/>
            <person name="Detter J."/>
            <person name="Woyke T."/>
            <person name="Bristow J."/>
            <person name="Eisen J."/>
            <person name="Markowitz V."/>
            <person name="Hugenholtz P."/>
            <person name="Kyrpides N."/>
            <person name="Klenk H."/>
        </authorList>
    </citation>
    <scope>NUCLEOTIDE SEQUENCE [LARGE SCALE GENOMIC DNA]</scope>
    <source>
        <strain evidence="10">DSM 12680 / TGB-C1</strain>
    </source>
</reference>
<dbReference type="Gene3D" id="3.40.640.10">
    <property type="entry name" value="Type I PLP-dependent aspartate aminotransferase-like (Major domain)"/>
    <property type="match status" value="1"/>
</dbReference>
<dbReference type="GO" id="GO:0006534">
    <property type="term" value="P:cysteine metabolic process"/>
    <property type="evidence" value="ECO:0007669"/>
    <property type="project" value="InterPro"/>
</dbReference>
<evidence type="ECO:0000256" key="4">
    <source>
        <dbReference type="ARBA" id="ARBA00022679"/>
    </source>
</evidence>
<dbReference type="InterPro" id="IPR010969">
    <property type="entry name" value="Cys_dSase-rel_unknwn_funct"/>
</dbReference>
<dbReference type="InterPro" id="IPR015422">
    <property type="entry name" value="PyrdxlP-dep_Trfase_small"/>
</dbReference>
<dbReference type="SUPFAM" id="SSF53383">
    <property type="entry name" value="PLP-dependent transferases"/>
    <property type="match status" value="1"/>
</dbReference>
<evidence type="ECO:0000256" key="6">
    <source>
        <dbReference type="ARBA" id="ARBA00050776"/>
    </source>
</evidence>
<keyword evidence="5" id="KW-0663">Pyridoxal phosphate</keyword>
<evidence type="ECO:0000256" key="3">
    <source>
        <dbReference type="ARBA" id="ARBA00012239"/>
    </source>
</evidence>